<evidence type="ECO:0000313" key="2">
    <source>
        <dbReference type="EMBL" id="OAE28988.1"/>
    </source>
</evidence>
<dbReference type="AlphaFoldDB" id="A0A176W7D4"/>
<dbReference type="EMBL" id="LVLJ01001564">
    <property type="protein sequence ID" value="OAE28988.1"/>
    <property type="molecule type" value="Genomic_DNA"/>
</dbReference>
<accession>A0A176W7D4</accession>
<keyword evidence="3" id="KW-1185">Reference proteome</keyword>
<dbReference type="PANTHER" id="PTHR13774">
    <property type="entry name" value="PHENAZINE BIOSYNTHESIS PROTEIN"/>
    <property type="match status" value="1"/>
</dbReference>
<sequence length="431" mass="47175">MSGIQVKRVTTMTLENLSPTAQVDKFLCDGVLMSVPSQENQTRKAGYAGGQRSQDRFRASRTFGSGMESLSSTRPLAESFKSVYSNPEHIDYAVIDTFTNSAFSGNPAAVILLPEFRDTKWMQSVAAEFSLPVTCFLVRKDTKLVEGDKVTPEDELPSKKLEVTTSFDSKTEASEDSDMTEKETNASASETDLKHVIHEYDIRWYTQFSEADLCGHATLAASYLLYETGLIGKKDTIFFHTKSGLLSVRTVGPKDSDAQSSSADGRKLPTEDMIELNFPWVTTTPSPFSSVEKLTQTLKNVEVVAVSKASHKLIIELASREDLDKLSPNMQELLSCDSDALFATAPGGPVSEFDFASRCFFPKVGLDEDPVCGSAHCALGPYWSTKLGKDNLLAYQASKRGGILGLQVDKKIGRVYIRGQATMVMAGVLVK</sequence>
<dbReference type="Proteomes" id="UP000077202">
    <property type="component" value="Unassembled WGS sequence"/>
</dbReference>
<proteinExistence type="predicted"/>
<dbReference type="Gene3D" id="3.10.310.10">
    <property type="entry name" value="Diaminopimelate Epimerase, Chain A, domain 1"/>
    <property type="match status" value="2"/>
</dbReference>
<dbReference type="SUPFAM" id="SSF54506">
    <property type="entry name" value="Diaminopimelate epimerase-like"/>
    <property type="match status" value="2"/>
</dbReference>
<dbReference type="Pfam" id="PF02567">
    <property type="entry name" value="PhzC-PhzF"/>
    <property type="match status" value="2"/>
</dbReference>
<dbReference type="InterPro" id="IPR003719">
    <property type="entry name" value="Phenazine_PhzF-like"/>
</dbReference>
<feature type="region of interest" description="Disordered" evidence="1">
    <location>
        <begin position="165"/>
        <end position="188"/>
    </location>
</feature>
<organism evidence="2 3">
    <name type="scientific">Marchantia polymorpha subsp. ruderalis</name>
    <dbReference type="NCBI Taxonomy" id="1480154"/>
    <lineage>
        <taxon>Eukaryota</taxon>
        <taxon>Viridiplantae</taxon>
        <taxon>Streptophyta</taxon>
        <taxon>Embryophyta</taxon>
        <taxon>Marchantiophyta</taxon>
        <taxon>Marchantiopsida</taxon>
        <taxon>Marchantiidae</taxon>
        <taxon>Marchantiales</taxon>
        <taxon>Marchantiaceae</taxon>
        <taxon>Marchantia</taxon>
    </lineage>
</organism>
<feature type="compositionally biased region" description="Basic and acidic residues" evidence="1">
    <location>
        <begin position="169"/>
        <end position="184"/>
    </location>
</feature>
<dbReference type="GO" id="GO:0005737">
    <property type="term" value="C:cytoplasm"/>
    <property type="evidence" value="ECO:0007669"/>
    <property type="project" value="TreeGrafter"/>
</dbReference>
<evidence type="ECO:0000313" key="3">
    <source>
        <dbReference type="Proteomes" id="UP000077202"/>
    </source>
</evidence>
<comment type="caution">
    <text evidence="2">The sequence shown here is derived from an EMBL/GenBank/DDBJ whole genome shotgun (WGS) entry which is preliminary data.</text>
</comment>
<gene>
    <name evidence="2" type="ORF">AXG93_3036s1150</name>
</gene>
<evidence type="ECO:0000256" key="1">
    <source>
        <dbReference type="SAM" id="MobiDB-lite"/>
    </source>
</evidence>
<protein>
    <submittedName>
        <fullName evidence="2">Uncharacterized protein</fullName>
    </submittedName>
</protein>
<dbReference type="PANTHER" id="PTHR13774:SF42">
    <property type="match status" value="1"/>
</dbReference>
<dbReference type="NCBIfam" id="TIGR00654">
    <property type="entry name" value="PhzF_family"/>
    <property type="match status" value="1"/>
</dbReference>
<dbReference type="GO" id="GO:0016853">
    <property type="term" value="F:isomerase activity"/>
    <property type="evidence" value="ECO:0007669"/>
    <property type="project" value="TreeGrafter"/>
</dbReference>
<name>A0A176W7D4_MARPO</name>
<reference evidence="2" key="1">
    <citation type="submission" date="2016-03" db="EMBL/GenBank/DDBJ databases">
        <title>Mechanisms controlling the formation of the plant cell surface in tip-growing cells are functionally conserved among land plants.</title>
        <authorList>
            <person name="Honkanen S."/>
            <person name="Jones V.A."/>
            <person name="Morieri G."/>
            <person name="Champion C."/>
            <person name="Hetherington A.J."/>
            <person name="Kelly S."/>
            <person name="Saint-Marcoux D."/>
            <person name="Proust H."/>
            <person name="Prescott H."/>
            <person name="Dolan L."/>
        </authorList>
    </citation>
    <scope>NUCLEOTIDE SEQUENCE [LARGE SCALE GENOMIC DNA]</scope>
    <source>
        <tissue evidence="2">Whole gametophyte</tissue>
    </source>
</reference>